<dbReference type="EMBL" id="CM045761">
    <property type="protein sequence ID" value="KAI8016181.1"/>
    <property type="molecule type" value="Genomic_DNA"/>
</dbReference>
<proteinExistence type="predicted"/>
<protein>
    <submittedName>
        <fullName evidence="1">Uncharacterized protein</fullName>
    </submittedName>
</protein>
<keyword evidence="2" id="KW-1185">Reference proteome</keyword>
<sequence>MSSNASPLTINGRQVVVEEKRSTNSRVNRVWFSAERGYGFRNNYGSSRDYSRGDFNGRTEFGNRGGNNRRGFSNRGADGGYQRDDNMGRDKLWGGIAVNGTAKTVAPRLSATA</sequence>
<dbReference type="Proteomes" id="UP001060215">
    <property type="component" value="Chromosome 4"/>
</dbReference>
<reference evidence="1 2" key="1">
    <citation type="journal article" date="2022" name="Plant J.">
        <title>Chromosome-level genome of Camellia lanceoleosa provides a valuable resource for understanding genome evolution and self-incompatibility.</title>
        <authorList>
            <person name="Gong W."/>
            <person name="Xiao S."/>
            <person name="Wang L."/>
            <person name="Liao Z."/>
            <person name="Chang Y."/>
            <person name="Mo W."/>
            <person name="Hu G."/>
            <person name="Li W."/>
            <person name="Zhao G."/>
            <person name="Zhu H."/>
            <person name="Hu X."/>
            <person name="Ji K."/>
            <person name="Xiang X."/>
            <person name="Song Q."/>
            <person name="Yuan D."/>
            <person name="Jin S."/>
            <person name="Zhang L."/>
        </authorList>
    </citation>
    <scope>NUCLEOTIDE SEQUENCE [LARGE SCALE GENOMIC DNA]</scope>
    <source>
        <strain evidence="1">SQ_2022a</strain>
    </source>
</reference>
<comment type="caution">
    <text evidence="1">The sequence shown here is derived from an EMBL/GenBank/DDBJ whole genome shotgun (WGS) entry which is preliminary data.</text>
</comment>
<evidence type="ECO:0000313" key="1">
    <source>
        <dbReference type="EMBL" id="KAI8016181.1"/>
    </source>
</evidence>
<organism evidence="1 2">
    <name type="scientific">Camellia lanceoleosa</name>
    <dbReference type="NCBI Taxonomy" id="1840588"/>
    <lineage>
        <taxon>Eukaryota</taxon>
        <taxon>Viridiplantae</taxon>
        <taxon>Streptophyta</taxon>
        <taxon>Embryophyta</taxon>
        <taxon>Tracheophyta</taxon>
        <taxon>Spermatophyta</taxon>
        <taxon>Magnoliopsida</taxon>
        <taxon>eudicotyledons</taxon>
        <taxon>Gunneridae</taxon>
        <taxon>Pentapetalae</taxon>
        <taxon>asterids</taxon>
        <taxon>Ericales</taxon>
        <taxon>Theaceae</taxon>
        <taxon>Camellia</taxon>
    </lineage>
</organism>
<accession>A0ACC0HW42</accession>
<gene>
    <name evidence="1" type="ORF">LOK49_LG05G01708</name>
</gene>
<name>A0ACC0HW42_9ERIC</name>
<evidence type="ECO:0000313" key="2">
    <source>
        <dbReference type="Proteomes" id="UP001060215"/>
    </source>
</evidence>